<evidence type="ECO:0000313" key="1">
    <source>
        <dbReference type="EMBL" id="WMN06041.1"/>
    </source>
</evidence>
<keyword evidence="2" id="KW-1185">Reference proteome</keyword>
<sequence length="129" mass="15125">MEKPEKLNKYYLEAVIASKHITASKNDIEHWNEIIKLYQLLISVSNSPITKLNLCYCLSKAQRIEEAKELLEIVENELPDEHIYLSLVKANMLSNKESYESEKIIKQVLKNIKQKIRREYILENISTGF</sequence>
<dbReference type="Proteomes" id="UP001244443">
    <property type="component" value="Chromosome"/>
</dbReference>
<dbReference type="PANTHER" id="PTHR47756:SF2">
    <property type="entry name" value="BLL6612 PROTEIN"/>
    <property type="match status" value="1"/>
</dbReference>
<evidence type="ECO:0000313" key="2">
    <source>
        <dbReference type="Proteomes" id="UP001244443"/>
    </source>
</evidence>
<dbReference type="RefSeq" id="WP_308355746.1">
    <property type="nucleotide sequence ID" value="NZ_CP129970.2"/>
</dbReference>
<dbReference type="AlphaFoldDB" id="A0AA51N488"/>
<organism evidence="1 2">
    <name type="scientific">Marivirga arenosa</name>
    <dbReference type="NCBI Taxonomy" id="3059076"/>
    <lineage>
        <taxon>Bacteria</taxon>
        <taxon>Pseudomonadati</taxon>
        <taxon>Bacteroidota</taxon>
        <taxon>Cytophagia</taxon>
        <taxon>Cytophagales</taxon>
        <taxon>Marivirgaceae</taxon>
        <taxon>Marivirga</taxon>
    </lineage>
</organism>
<reference evidence="1" key="1">
    <citation type="submission" date="2023-08" db="EMBL/GenBank/DDBJ databases">
        <title>Comparative genomics and taxonomic characterization of three novel marine species of genus Marivirga.</title>
        <authorList>
            <person name="Muhammad N."/>
            <person name="Kim S.-G."/>
        </authorList>
    </citation>
    <scope>NUCLEOTIDE SEQUENCE [LARGE SCALE GENOMIC DNA]</scope>
    <source>
        <strain evidence="1">ABR2-2</strain>
    </source>
</reference>
<dbReference type="PANTHER" id="PTHR47756">
    <property type="entry name" value="BLL6612 PROTEIN-RELATED"/>
    <property type="match status" value="1"/>
</dbReference>
<dbReference type="EMBL" id="CP129970">
    <property type="protein sequence ID" value="WMN06041.1"/>
    <property type="molecule type" value="Genomic_DNA"/>
</dbReference>
<name>A0AA51N488_9BACT</name>
<evidence type="ECO:0008006" key="3">
    <source>
        <dbReference type="Google" id="ProtNLM"/>
    </source>
</evidence>
<proteinExistence type="predicted"/>
<accession>A0AA51N488</accession>
<gene>
    <name evidence="1" type="ORF">QYS48_31380</name>
</gene>
<protein>
    <recommendedName>
        <fullName evidence="3">Tetratricopeptide repeat protein</fullName>
    </recommendedName>
</protein>